<accession>A0A6M8SQW4</accession>
<dbReference type="KEGG" id="dee:HQN60_00015"/>
<gene>
    <name evidence="1" type="ORF">HQN60_00015</name>
</gene>
<dbReference type="RefSeq" id="WP_173531759.1">
    <property type="nucleotide sequence ID" value="NZ_CP054143.1"/>
</dbReference>
<evidence type="ECO:0000313" key="1">
    <source>
        <dbReference type="EMBL" id="QKJ65249.1"/>
    </source>
</evidence>
<organism evidence="1 2">
    <name type="scientific">Deefgea piscis</name>
    <dbReference type="NCBI Taxonomy" id="2739061"/>
    <lineage>
        <taxon>Bacteria</taxon>
        <taxon>Pseudomonadati</taxon>
        <taxon>Pseudomonadota</taxon>
        <taxon>Betaproteobacteria</taxon>
        <taxon>Neisseriales</taxon>
        <taxon>Chitinibacteraceae</taxon>
        <taxon>Deefgea</taxon>
    </lineage>
</organism>
<dbReference type="Proteomes" id="UP000504844">
    <property type="component" value="Chromosome"/>
</dbReference>
<name>A0A6M8SQW4_9NEIS</name>
<keyword evidence="2" id="KW-1185">Reference proteome</keyword>
<evidence type="ECO:0000313" key="2">
    <source>
        <dbReference type="Proteomes" id="UP000504844"/>
    </source>
</evidence>
<protein>
    <submittedName>
        <fullName evidence="1">Uncharacterized protein</fullName>
    </submittedName>
</protein>
<reference evidence="1 2" key="1">
    <citation type="submission" date="2020-05" db="EMBL/GenBank/DDBJ databases">
        <title>Complete genome sequence of Deefgea sp. D17.</title>
        <authorList>
            <person name="Bae J.-W."/>
            <person name="Han J.E."/>
        </authorList>
    </citation>
    <scope>NUCLEOTIDE SEQUENCE [LARGE SCALE GENOMIC DNA]</scope>
    <source>
        <strain evidence="1 2">D17</strain>
    </source>
</reference>
<sequence>MDNWARYFMAFDGRAKSSGYAQYMSPEERAILGPADRPSNRVDEQAAMRVDAILSVMLRRPELAMFLVAERALFTEAESSGGVS</sequence>
<proteinExistence type="predicted"/>
<dbReference type="AlphaFoldDB" id="A0A6M8SQW4"/>
<dbReference type="EMBL" id="CP054143">
    <property type="protein sequence ID" value="QKJ65249.1"/>
    <property type="molecule type" value="Genomic_DNA"/>
</dbReference>